<dbReference type="AlphaFoldDB" id="A0A975GFG0"/>
<dbReference type="RefSeq" id="WP_207690998.1">
    <property type="nucleotide sequence ID" value="NZ_CP061799.1"/>
</dbReference>
<reference evidence="1" key="1">
    <citation type="journal article" date="2021" name="Microb. Physiol.">
        <title>Proteogenomic Insights into the Physiology of Marine, Sulfate-Reducing, Filamentous Desulfonema limicola and Desulfonema magnum.</title>
        <authorList>
            <person name="Schnaars V."/>
            <person name="Wohlbrand L."/>
            <person name="Scheve S."/>
            <person name="Hinrichs C."/>
            <person name="Reinhardt R."/>
            <person name="Rabus R."/>
        </authorList>
    </citation>
    <scope>NUCLEOTIDE SEQUENCE</scope>
    <source>
        <strain evidence="1">5ac10</strain>
    </source>
</reference>
<gene>
    <name evidence="1" type="ORF">dnl_14830</name>
</gene>
<evidence type="ECO:0000313" key="1">
    <source>
        <dbReference type="EMBL" id="QTA79227.1"/>
    </source>
</evidence>
<accession>A0A975GFG0</accession>
<sequence>MQQIILQANNSQKVIPLLTDIIQGETRRLNHSLELSNKRLMQFESRYKISSEKFMNEWTAEDLQGKDMEYIEWAGEFELAMRLQERISALESIKNVSR</sequence>
<protein>
    <submittedName>
        <fullName evidence="1">Uncharacterized protein</fullName>
    </submittedName>
</protein>
<evidence type="ECO:0000313" key="2">
    <source>
        <dbReference type="Proteomes" id="UP000663720"/>
    </source>
</evidence>
<organism evidence="1 2">
    <name type="scientific">Desulfonema limicola</name>
    <dbReference type="NCBI Taxonomy" id="45656"/>
    <lineage>
        <taxon>Bacteria</taxon>
        <taxon>Pseudomonadati</taxon>
        <taxon>Thermodesulfobacteriota</taxon>
        <taxon>Desulfobacteria</taxon>
        <taxon>Desulfobacterales</taxon>
        <taxon>Desulfococcaceae</taxon>
        <taxon>Desulfonema</taxon>
    </lineage>
</organism>
<name>A0A975GFG0_9BACT</name>
<dbReference type="Proteomes" id="UP000663720">
    <property type="component" value="Chromosome"/>
</dbReference>
<dbReference type="KEGG" id="dli:dnl_14830"/>
<keyword evidence="2" id="KW-1185">Reference proteome</keyword>
<dbReference type="EMBL" id="CP061799">
    <property type="protein sequence ID" value="QTA79227.1"/>
    <property type="molecule type" value="Genomic_DNA"/>
</dbReference>
<proteinExistence type="predicted"/>